<dbReference type="PANTHER" id="PTHR43080:SF2">
    <property type="entry name" value="CBS DOMAIN-CONTAINING PROTEIN"/>
    <property type="match status" value="1"/>
</dbReference>
<gene>
    <name evidence="4" type="ORF">Asru_0682_02</name>
</gene>
<evidence type="ECO:0000313" key="5">
    <source>
        <dbReference type="Proteomes" id="UP000032680"/>
    </source>
</evidence>
<sequence length="115" mass="12564">MAGQRIGSVLVLADDGSVAGIVSERDVVKAVAAGPERLAEARAADMMTRHVIAASPETSVDEAMELMDSGYFRHLPVLENGRLVGIISIRDLVKYRIMQHESDLDSLKRYITRPS</sequence>
<reference evidence="4 5" key="1">
    <citation type="submission" date="2012-11" db="EMBL/GenBank/DDBJ databases">
        <title>Whole genome sequence of Acidisphaera rubrifaciens HS-AP3.</title>
        <authorList>
            <person name="Azuma Y."/>
            <person name="Higashiura N."/>
            <person name="Hirakawa H."/>
            <person name="Matsushita K."/>
        </authorList>
    </citation>
    <scope>NUCLEOTIDE SEQUENCE [LARGE SCALE GENOMIC DNA]</scope>
    <source>
        <strain evidence="4 5">HS-AP3</strain>
    </source>
</reference>
<dbReference type="InterPro" id="IPR046342">
    <property type="entry name" value="CBS_dom_sf"/>
</dbReference>
<name>A0A0D6PA29_9PROT</name>
<comment type="caution">
    <text evidence="4">The sequence shown here is derived from an EMBL/GenBank/DDBJ whole genome shotgun (WGS) entry which is preliminary data.</text>
</comment>
<organism evidence="4 5">
    <name type="scientific">Acidisphaera rubrifaciens HS-AP3</name>
    <dbReference type="NCBI Taxonomy" id="1231350"/>
    <lineage>
        <taxon>Bacteria</taxon>
        <taxon>Pseudomonadati</taxon>
        <taxon>Pseudomonadota</taxon>
        <taxon>Alphaproteobacteria</taxon>
        <taxon>Acetobacterales</taxon>
        <taxon>Acetobacteraceae</taxon>
        <taxon>Acidisphaera</taxon>
    </lineage>
</organism>
<dbReference type="PANTHER" id="PTHR43080">
    <property type="entry name" value="CBS DOMAIN-CONTAINING PROTEIN CBSX3, MITOCHONDRIAL"/>
    <property type="match status" value="1"/>
</dbReference>
<feature type="domain" description="CBS" evidence="3">
    <location>
        <begin position="47"/>
        <end position="102"/>
    </location>
</feature>
<dbReference type="SMART" id="SM00116">
    <property type="entry name" value="CBS"/>
    <property type="match status" value="1"/>
</dbReference>
<dbReference type="AlphaFoldDB" id="A0A0D6PA29"/>
<accession>A0A0D6PA29</accession>
<dbReference type="Proteomes" id="UP000032680">
    <property type="component" value="Unassembled WGS sequence"/>
</dbReference>
<evidence type="ECO:0000256" key="1">
    <source>
        <dbReference type="ARBA" id="ARBA00023122"/>
    </source>
</evidence>
<keyword evidence="1 2" id="KW-0129">CBS domain</keyword>
<dbReference type="EMBL" id="BANB01000681">
    <property type="protein sequence ID" value="GAN78201.1"/>
    <property type="molecule type" value="Genomic_DNA"/>
</dbReference>
<proteinExistence type="predicted"/>
<evidence type="ECO:0000256" key="2">
    <source>
        <dbReference type="PROSITE-ProRule" id="PRU00703"/>
    </source>
</evidence>
<evidence type="ECO:0000313" key="4">
    <source>
        <dbReference type="EMBL" id="GAN78201.1"/>
    </source>
</evidence>
<protein>
    <submittedName>
        <fullName evidence="4">Signal transduction protein with CBS</fullName>
    </submittedName>
</protein>
<dbReference type="CDD" id="cd04623">
    <property type="entry name" value="CBS_pair_bac_euk"/>
    <property type="match status" value="1"/>
</dbReference>
<dbReference type="SUPFAM" id="SSF54631">
    <property type="entry name" value="CBS-domain pair"/>
    <property type="match status" value="1"/>
</dbReference>
<dbReference type="Gene3D" id="3.10.580.10">
    <property type="entry name" value="CBS-domain"/>
    <property type="match status" value="1"/>
</dbReference>
<dbReference type="PROSITE" id="PS51371">
    <property type="entry name" value="CBS"/>
    <property type="match status" value="1"/>
</dbReference>
<keyword evidence="5" id="KW-1185">Reference proteome</keyword>
<dbReference type="InterPro" id="IPR051257">
    <property type="entry name" value="Diverse_CBS-Domain"/>
</dbReference>
<dbReference type="InterPro" id="IPR044725">
    <property type="entry name" value="CBSX3_CBS_dom"/>
</dbReference>
<dbReference type="Pfam" id="PF00571">
    <property type="entry name" value="CBS"/>
    <property type="match status" value="2"/>
</dbReference>
<evidence type="ECO:0000259" key="3">
    <source>
        <dbReference type="PROSITE" id="PS51371"/>
    </source>
</evidence>
<dbReference type="InterPro" id="IPR000644">
    <property type="entry name" value="CBS_dom"/>
</dbReference>